<sequence>MSLATPATSSEVLTYCELCGRMVKFSDYSVHQKIAHYARPRPTLACPICKFDWSAHHARYSFKEVVEFQRKHFKRDHYRFVCSSCPAVYASERELKFHFQVKHSLQPEDPKFLESETGAMLLMAVSSKAREANQAGTRNVSIESSMGSLSLSSPPSSPPPHTPTASPIIRPRASVAFGSPSQKRTLYRNVLSVVHTSSSTPSLRRAAGPIRGSERGISGAKPRSSARRIVSESNGGLS</sequence>
<dbReference type="PROSITE" id="PS00028">
    <property type="entry name" value="ZINC_FINGER_C2H2_1"/>
    <property type="match status" value="1"/>
</dbReference>
<feature type="compositionally biased region" description="Low complexity" evidence="1">
    <location>
        <begin position="141"/>
        <end position="154"/>
    </location>
</feature>
<evidence type="ECO:0000313" key="4">
    <source>
        <dbReference type="Proteomes" id="UP000076722"/>
    </source>
</evidence>
<reference evidence="3 4" key="1">
    <citation type="journal article" date="2016" name="Mol. Biol. Evol.">
        <title>Comparative Genomics of Early-Diverging Mushroom-Forming Fungi Provides Insights into the Origins of Lignocellulose Decay Capabilities.</title>
        <authorList>
            <person name="Nagy L.G."/>
            <person name="Riley R."/>
            <person name="Tritt A."/>
            <person name="Adam C."/>
            <person name="Daum C."/>
            <person name="Floudas D."/>
            <person name="Sun H."/>
            <person name="Yadav J.S."/>
            <person name="Pangilinan J."/>
            <person name="Larsson K.H."/>
            <person name="Matsuura K."/>
            <person name="Barry K."/>
            <person name="Labutti K."/>
            <person name="Kuo R."/>
            <person name="Ohm R.A."/>
            <person name="Bhattacharya S.S."/>
            <person name="Shirouzu T."/>
            <person name="Yoshinaga Y."/>
            <person name="Martin F.M."/>
            <person name="Grigoriev I.V."/>
            <person name="Hibbett D.S."/>
        </authorList>
    </citation>
    <scope>NUCLEOTIDE SEQUENCE [LARGE SCALE GENOMIC DNA]</scope>
    <source>
        <strain evidence="3 4">HHB9708</strain>
    </source>
</reference>
<dbReference type="EMBL" id="KV419418">
    <property type="protein sequence ID" value="KZS90891.1"/>
    <property type="molecule type" value="Genomic_DNA"/>
</dbReference>
<protein>
    <recommendedName>
        <fullName evidence="2">C2H2-type domain-containing protein</fullName>
    </recommendedName>
</protein>
<name>A0A164RU92_9AGAM</name>
<dbReference type="AlphaFoldDB" id="A0A164RU92"/>
<dbReference type="InterPro" id="IPR013087">
    <property type="entry name" value="Znf_C2H2_type"/>
</dbReference>
<evidence type="ECO:0000259" key="2">
    <source>
        <dbReference type="PROSITE" id="PS00028"/>
    </source>
</evidence>
<feature type="domain" description="C2H2-type" evidence="2">
    <location>
        <begin position="82"/>
        <end position="103"/>
    </location>
</feature>
<evidence type="ECO:0000313" key="3">
    <source>
        <dbReference type="EMBL" id="KZS90891.1"/>
    </source>
</evidence>
<organism evidence="3 4">
    <name type="scientific">Sistotremastrum niveocremeum HHB9708</name>
    <dbReference type="NCBI Taxonomy" id="1314777"/>
    <lineage>
        <taxon>Eukaryota</taxon>
        <taxon>Fungi</taxon>
        <taxon>Dikarya</taxon>
        <taxon>Basidiomycota</taxon>
        <taxon>Agaricomycotina</taxon>
        <taxon>Agaricomycetes</taxon>
        <taxon>Sistotremastrales</taxon>
        <taxon>Sistotremastraceae</taxon>
        <taxon>Sertulicium</taxon>
        <taxon>Sertulicium niveocremeum</taxon>
    </lineage>
</organism>
<evidence type="ECO:0000256" key="1">
    <source>
        <dbReference type="SAM" id="MobiDB-lite"/>
    </source>
</evidence>
<gene>
    <name evidence="3" type="ORF">SISNIDRAFT_172430</name>
</gene>
<proteinExistence type="predicted"/>
<feature type="region of interest" description="Disordered" evidence="1">
    <location>
        <begin position="196"/>
        <end position="238"/>
    </location>
</feature>
<keyword evidence="4" id="KW-1185">Reference proteome</keyword>
<dbReference type="Proteomes" id="UP000076722">
    <property type="component" value="Unassembled WGS sequence"/>
</dbReference>
<feature type="region of interest" description="Disordered" evidence="1">
    <location>
        <begin position="132"/>
        <end position="174"/>
    </location>
</feature>
<accession>A0A164RU92</accession>